<reference evidence="10 11" key="1">
    <citation type="submission" date="2016-10" db="EMBL/GenBank/DDBJ databases">
        <authorList>
            <person name="de Groot N.N."/>
        </authorList>
    </citation>
    <scope>NUCLEOTIDE SEQUENCE [LARGE SCALE GENOMIC DNA]</scope>
    <source>
        <strain evidence="10 11">CGMCC 1.5070</strain>
    </source>
</reference>
<dbReference type="InterPro" id="IPR029062">
    <property type="entry name" value="Class_I_gatase-like"/>
</dbReference>
<dbReference type="Pfam" id="PF01656">
    <property type="entry name" value="CbiA"/>
    <property type="match status" value="1"/>
</dbReference>
<comment type="similarity">
    <text evidence="7">Belongs to the CobB/CbiA family.</text>
</comment>
<dbReference type="GO" id="GO:0005524">
    <property type="term" value="F:ATP binding"/>
    <property type="evidence" value="ECO:0007669"/>
    <property type="project" value="UniProtKB-UniRule"/>
</dbReference>
<evidence type="ECO:0000256" key="4">
    <source>
        <dbReference type="ARBA" id="ARBA00022840"/>
    </source>
</evidence>
<dbReference type="InterPro" id="IPR004484">
    <property type="entry name" value="CbiA/CobB_synth"/>
</dbReference>
<keyword evidence="5 7" id="KW-0460">Magnesium</keyword>
<dbReference type="Pfam" id="PF07685">
    <property type="entry name" value="GATase_3"/>
    <property type="match status" value="1"/>
</dbReference>
<accession>A0A1H8A3Y2</accession>
<comment type="domain">
    <text evidence="7">Comprises of two domains. The C-terminal domain contains the binding site for glutamine and catalyzes the hydrolysis of this substrate to glutamate and ammonia. The N-terminal domain is anticipated to bind ATP and cobyrinate and catalyzes the ultimate synthesis of the diamide product. The ammonia produced via the glutaminase domain is probably translocated to the adjacent domain via a molecular tunnel, where it reacts with an activated intermediate.</text>
</comment>
<protein>
    <recommendedName>
        <fullName evidence="7">Cobyrinate a,c-diamide synthase</fullName>
        <ecNumber evidence="7">6.3.5.11</ecNumber>
    </recommendedName>
    <alternativeName>
        <fullName evidence="7">Cobyrinic acid a,c-diamide synthetase</fullName>
    </alternativeName>
</protein>
<evidence type="ECO:0000256" key="3">
    <source>
        <dbReference type="ARBA" id="ARBA00022741"/>
    </source>
</evidence>
<dbReference type="CDD" id="cd03130">
    <property type="entry name" value="GATase1_CobB"/>
    <property type="match status" value="1"/>
</dbReference>
<feature type="domain" description="CobB/CobQ-like glutamine amidotransferase" evidence="9">
    <location>
        <begin position="252"/>
        <end position="441"/>
    </location>
</feature>
<evidence type="ECO:0000313" key="11">
    <source>
        <dbReference type="Proteomes" id="UP000199158"/>
    </source>
</evidence>
<keyword evidence="3 7" id="KW-0547">Nucleotide-binding</keyword>
<dbReference type="UniPathway" id="UPA00148">
    <property type="reaction ID" value="UER00231"/>
</dbReference>
<dbReference type="PANTHER" id="PTHR43873:SF1">
    <property type="entry name" value="COBYRINATE A,C-DIAMIDE SYNTHASE"/>
    <property type="match status" value="1"/>
</dbReference>
<dbReference type="EC" id="6.3.5.11" evidence="7"/>
<comment type="cofactor">
    <cofactor evidence="1 7">
        <name>Mg(2+)</name>
        <dbReference type="ChEBI" id="CHEBI:18420"/>
    </cofactor>
</comment>
<dbReference type="OrthoDB" id="9764035at2"/>
<evidence type="ECO:0000313" key="10">
    <source>
        <dbReference type="EMBL" id="SEM65216.1"/>
    </source>
</evidence>
<evidence type="ECO:0000256" key="2">
    <source>
        <dbReference type="ARBA" id="ARBA00022598"/>
    </source>
</evidence>
<evidence type="ECO:0000259" key="8">
    <source>
        <dbReference type="Pfam" id="PF01656"/>
    </source>
</evidence>
<dbReference type="HAMAP" id="MF_00027">
    <property type="entry name" value="CobB_CbiA"/>
    <property type="match status" value="1"/>
</dbReference>
<name>A0A1H8A3Y2_9FIRM</name>
<evidence type="ECO:0000256" key="7">
    <source>
        <dbReference type="HAMAP-Rule" id="MF_00027"/>
    </source>
</evidence>
<keyword evidence="11" id="KW-1185">Reference proteome</keyword>
<evidence type="ECO:0000256" key="6">
    <source>
        <dbReference type="ARBA" id="ARBA00022962"/>
    </source>
</evidence>
<dbReference type="AlphaFoldDB" id="A0A1H8A3Y2"/>
<keyword evidence="4 7" id="KW-0067">ATP-binding</keyword>
<dbReference type="PROSITE" id="PS51274">
    <property type="entry name" value="GATASE_COBBQ"/>
    <property type="match status" value="1"/>
</dbReference>
<dbReference type="InterPro" id="IPR002586">
    <property type="entry name" value="CobQ/CobB/MinD/ParA_Nub-bd_dom"/>
</dbReference>
<dbReference type="NCBIfam" id="TIGR00379">
    <property type="entry name" value="cobB"/>
    <property type="match status" value="1"/>
</dbReference>
<dbReference type="SUPFAM" id="SSF52540">
    <property type="entry name" value="P-loop containing nucleoside triphosphate hydrolases"/>
    <property type="match status" value="1"/>
</dbReference>
<dbReference type="GO" id="GO:0042242">
    <property type="term" value="F:cobyrinic acid a,c-diamide synthase activity"/>
    <property type="evidence" value="ECO:0007669"/>
    <property type="project" value="UniProtKB-UniRule"/>
</dbReference>
<feature type="active site" description="Nucleophile" evidence="7">
    <location>
        <position position="335"/>
    </location>
</feature>
<feature type="site" description="Increases nucleophilicity of active site Cys" evidence="7">
    <location>
        <position position="435"/>
    </location>
</feature>
<dbReference type="EMBL" id="FOCG01000001">
    <property type="protein sequence ID" value="SEM65216.1"/>
    <property type="molecule type" value="Genomic_DNA"/>
</dbReference>
<comment type="catalytic activity">
    <reaction evidence="7">
        <text>cob(II)yrinate + 2 L-glutamine + 2 ATP + 2 H2O = cob(II)yrinate a,c diamide + 2 L-glutamate + 2 ADP + 2 phosphate + 2 H(+)</text>
        <dbReference type="Rhea" id="RHEA:26289"/>
        <dbReference type="ChEBI" id="CHEBI:15377"/>
        <dbReference type="ChEBI" id="CHEBI:15378"/>
        <dbReference type="ChEBI" id="CHEBI:29985"/>
        <dbReference type="ChEBI" id="CHEBI:30616"/>
        <dbReference type="ChEBI" id="CHEBI:43474"/>
        <dbReference type="ChEBI" id="CHEBI:58359"/>
        <dbReference type="ChEBI" id="CHEBI:58537"/>
        <dbReference type="ChEBI" id="CHEBI:58894"/>
        <dbReference type="ChEBI" id="CHEBI:456216"/>
        <dbReference type="EC" id="6.3.5.11"/>
    </reaction>
</comment>
<keyword evidence="6 7" id="KW-0315">Glutamine amidotransferase</keyword>
<evidence type="ECO:0000259" key="9">
    <source>
        <dbReference type="Pfam" id="PF07685"/>
    </source>
</evidence>
<dbReference type="PANTHER" id="PTHR43873">
    <property type="entry name" value="COBYRINATE A,C-DIAMIDE SYNTHASE"/>
    <property type="match status" value="1"/>
</dbReference>
<keyword evidence="2 7" id="KW-0436">Ligase</keyword>
<dbReference type="STRING" id="474960.SAMN05216180_1091"/>
<dbReference type="SUPFAM" id="SSF52317">
    <property type="entry name" value="Class I glutamine amidotransferase-like"/>
    <property type="match status" value="1"/>
</dbReference>
<keyword evidence="7" id="KW-0169">Cobalamin biosynthesis</keyword>
<organism evidence="10 11">
    <name type="scientific">Hydrogenoanaerobacterium saccharovorans</name>
    <dbReference type="NCBI Taxonomy" id="474960"/>
    <lineage>
        <taxon>Bacteria</taxon>
        <taxon>Bacillati</taxon>
        <taxon>Bacillota</taxon>
        <taxon>Clostridia</taxon>
        <taxon>Eubacteriales</taxon>
        <taxon>Oscillospiraceae</taxon>
        <taxon>Hydrogenoanaerobacterium</taxon>
    </lineage>
</organism>
<evidence type="ECO:0000256" key="5">
    <source>
        <dbReference type="ARBA" id="ARBA00022842"/>
    </source>
</evidence>
<dbReference type="NCBIfam" id="NF002204">
    <property type="entry name" value="PRK01077.1"/>
    <property type="match status" value="1"/>
</dbReference>
<comment type="function">
    <text evidence="7">Catalyzes the ATP-dependent amidation of the two carboxylate groups at positions a and c of cobyrinate, using either L-glutamine or ammonia as the nitrogen source.</text>
</comment>
<dbReference type="RefSeq" id="WP_092752408.1">
    <property type="nucleotide sequence ID" value="NZ_FOCG01000001.1"/>
</dbReference>
<comment type="pathway">
    <text evidence="7">Cofactor biosynthesis; adenosylcobalamin biosynthesis; cob(II)yrinate a,c-diamide from sirohydrochlorin (anaerobic route): step 10/10.</text>
</comment>
<proteinExistence type="inferred from homology"/>
<sequence length="464" mass="50791">MNGNVPRIMFAAANSGAGKTTVTCAVLQAFVNHGLKLASFKCGPDYIDPMFHSQVIGAKSRNLDLFFYSENTANYLLAKNAAECDLSILEGVMGFYDGVGGTTTQASSYHLAKATATPVVLVLNVQGMSLSAAAQVKGFLSLRDDNNIKAVVLNRCNSMTYPMLKQVIEEETGISVAGYLPNLKDCSLESRHLGLVTASEIQNLKQKLQELAAQAEQTINLGFLLELAQTAQKPTFTPPKLPVPLQNTPPLRVAVARDNAFCFYYEDSLDLLRELGAELVEFSPIADTALPSKIDGLFLGGGYPEIYAEQLTSNKAMLQSVYTSLQKGLPCIAECGGFMYLHQSIEGADGLVYPMVGIIDAKSFNTHKLCRFGYANLTAQCDSMLHKAGEVTPAHEFHYWDSTDNGNGVLAQKPTGNRSWQCVHANSNLYAGYPHMHFYSQPNLAYRFLKQCDNYRKVRDLDDL</sequence>
<dbReference type="GO" id="GO:0009236">
    <property type="term" value="P:cobalamin biosynthetic process"/>
    <property type="evidence" value="ECO:0007669"/>
    <property type="project" value="UniProtKB-UniRule"/>
</dbReference>
<comment type="miscellaneous">
    <text evidence="7">The a and c carboxylates of cobyrinate are activated for nucleophilic attack via formation of a phosphorylated intermediate by ATP. CbiA catalyzes first the amidation of the c-carboxylate, and then that of the a-carboxylate.</text>
</comment>
<dbReference type="InterPro" id="IPR027417">
    <property type="entry name" value="P-loop_NTPase"/>
</dbReference>
<dbReference type="InterPro" id="IPR011698">
    <property type="entry name" value="GATase_3"/>
</dbReference>
<dbReference type="Proteomes" id="UP000199158">
    <property type="component" value="Unassembled WGS sequence"/>
</dbReference>
<dbReference type="Gene3D" id="3.40.50.300">
    <property type="entry name" value="P-loop containing nucleotide triphosphate hydrolases"/>
    <property type="match status" value="1"/>
</dbReference>
<gene>
    <name evidence="7" type="primary">cbiA</name>
    <name evidence="10" type="ORF">SAMN05216180_1091</name>
</gene>
<dbReference type="Gene3D" id="3.40.50.880">
    <property type="match status" value="1"/>
</dbReference>
<feature type="domain" description="CobQ/CobB/MinD/ParA nucleotide binding" evidence="8">
    <location>
        <begin position="8"/>
        <end position="191"/>
    </location>
</feature>
<evidence type="ECO:0000256" key="1">
    <source>
        <dbReference type="ARBA" id="ARBA00001946"/>
    </source>
</evidence>